<evidence type="ECO:0000313" key="1">
    <source>
        <dbReference type="EMBL" id="MBL0744580.1"/>
    </source>
</evidence>
<dbReference type="RefSeq" id="WP_202014280.1">
    <property type="nucleotide sequence ID" value="NZ_JAERRB010000011.1"/>
</dbReference>
<dbReference type="Proteomes" id="UP000613030">
    <property type="component" value="Unassembled WGS sequence"/>
</dbReference>
<accession>A0ABS1KYP9</accession>
<reference evidence="1 2" key="1">
    <citation type="submission" date="2021-01" db="EMBL/GenBank/DDBJ databases">
        <title>Chryseolinea sp. Jin1 Genome sequencing and assembly.</title>
        <authorList>
            <person name="Kim I."/>
        </authorList>
    </citation>
    <scope>NUCLEOTIDE SEQUENCE [LARGE SCALE GENOMIC DNA]</scope>
    <source>
        <strain evidence="1 2">Jin1</strain>
    </source>
</reference>
<proteinExistence type="predicted"/>
<evidence type="ECO:0000313" key="2">
    <source>
        <dbReference type="Proteomes" id="UP000613030"/>
    </source>
</evidence>
<organism evidence="1 2">
    <name type="scientific">Chryseolinea lacunae</name>
    <dbReference type="NCBI Taxonomy" id="2801331"/>
    <lineage>
        <taxon>Bacteria</taxon>
        <taxon>Pseudomonadati</taxon>
        <taxon>Bacteroidota</taxon>
        <taxon>Cytophagia</taxon>
        <taxon>Cytophagales</taxon>
        <taxon>Fulvivirgaceae</taxon>
        <taxon>Chryseolinea</taxon>
    </lineage>
</organism>
<gene>
    <name evidence="1" type="ORF">JI741_25320</name>
</gene>
<name>A0ABS1KYP9_9BACT</name>
<protein>
    <submittedName>
        <fullName evidence="1">Uncharacterized protein</fullName>
    </submittedName>
</protein>
<keyword evidence="2" id="KW-1185">Reference proteome</keyword>
<comment type="caution">
    <text evidence="1">The sequence shown here is derived from an EMBL/GenBank/DDBJ whole genome shotgun (WGS) entry which is preliminary data.</text>
</comment>
<dbReference type="EMBL" id="JAERRB010000011">
    <property type="protein sequence ID" value="MBL0744580.1"/>
    <property type="molecule type" value="Genomic_DNA"/>
</dbReference>
<sequence>MKLLLKLCPIVTTMTMKDIIENIFRLLSHPPSGLVAKFSAVPDEIRNPFPPFANTRGNGMEPWNKLRAMRE</sequence>